<evidence type="ECO:0000313" key="2">
    <source>
        <dbReference type="EMBL" id="KAF1925930.1"/>
    </source>
</evidence>
<gene>
    <name evidence="2" type="ORF">M421DRAFT_68666</name>
</gene>
<dbReference type="RefSeq" id="XP_033446182.1">
    <property type="nucleotide sequence ID" value="XM_033596539.1"/>
</dbReference>
<organism evidence="2 3">
    <name type="scientific">Didymella exigua CBS 183.55</name>
    <dbReference type="NCBI Taxonomy" id="1150837"/>
    <lineage>
        <taxon>Eukaryota</taxon>
        <taxon>Fungi</taxon>
        <taxon>Dikarya</taxon>
        <taxon>Ascomycota</taxon>
        <taxon>Pezizomycotina</taxon>
        <taxon>Dothideomycetes</taxon>
        <taxon>Pleosporomycetidae</taxon>
        <taxon>Pleosporales</taxon>
        <taxon>Pleosporineae</taxon>
        <taxon>Didymellaceae</taxon>
        <taxon>Didymella</taxon>
    </lineage>
</organism>
<dbReference type="AlphaFoldDB" id="A0A6A5RF60"/>
<proteinExistence type="predicted"/>
<feature type="compositionally biased region" description="Polar residues" evidence="1">
    <location>
        <begin position="41"/>
        <end position="66"/>
    </location>
</feature>
<accession>A0A6A5RF60</accession>
<evidence type="ECO:0000256" key="1">
    <source>
        <dbReference type="SAM" id="MobiDB-lite"/>
    </source>
</evidence>
<feature type="compositionally biased region" description="Basic residues" evidence="1">
    <location>
        <begin position="7"/>
        <end position="16"/>
    </location>
</feature>
<dbReference type="EMBL" id="ML978980">
    <property type="protein sequence ID" value="KAF1925930.1"/>
    <property type="molecule type" value="Genomic_DNA"/>
</dbReference>
<sequence length="497" mass="55036">MTDRVTKPRARKKKTVTRPSVGVATREGNARAMPSARRDSALTTKSEPFDSESSLQNMPLSATSSDGDVWSQEAEKAVATIRYQYSAPQYYQPSKIQGDALDMAFLLHFIEMNQNTRNYTPEIPWLTHLPLIHSKAVKPAVKLSMRAASMAFFAKLYHDPTILVDSYRWYTVSLHAQRQSLSQLTGPDRIPDDEEILVPIILGLYEVYAGTTSDSVLHHVAAACEIIKMRGPANCNSGVVWPMFKAMRAADAQKALILNKPSVFSSHDWMTIPFANMPRNAHHDLADIMLMIPDCIALCKINGSLQTFFNTPFPPAIDLEPCRKRTKELIDNLDEWAATYPYLAKPSPSLQIVEANMANLAVSGVKPAFEGSKNVILPDSFVALTIAIFESVQIALRMLLHKMNTQDPKLNDLSPRSSPTSTSSIQAVRSAEVLLKTTGHLEGTKTVGFDFIRSVTPVVVVAILGPTTELKENAMAMLKRWGEKRGMNGLVGAWMHL</sequence>
<dbReference type="GeneID" id="54354206"/>
<dbReference type="PANTHER" id="PTHR38111">
    <property type="entry name" value="ZN(2)-C6 FUNGAL-TYPE DOMAIN-CONTAINING PROTEIN-RELATED"/>
    <property type="match status" value="1"/>
</dbReference>
<dbReference type="OrthoDB" id="3525185at2759"/>
<keyword evidence="3" id="KW-1185">Reference proteome</keyword>
<reference evidence="2" key="1">
    <citation type="journal article" date="2020" name="Stud. Mycol.">
        <title>101 Dothideomycetes genomes: a test case for predicting lifestyles and emergence of pathogens.</title>
        <authorList>
            <person name="Haridas S."/>
            <person name="Albert R."/>
            <person name="Binder M."/>
            <person name="Bloem J."/>
            <person name="Labutti K."/>
            <person name="Salamov A."/>
            <person name="Andreopoulos B."/>
            <person name="Baker S."/>
            <person name="Barry K."/>
            <person name="Bills G."/>
            <person name="Bluhm B."/>
            <person name="Cannon C."/>
            <person name="Castanera R."/>
            <person name="Culley D."/>
            <person name="Daum C."/>
            <person name="Ezra D."/>
            <person name="Gonzalez J."/>
            <person name="Henrissat B."/>
            <person name="Kuo A."/>
            <person name="Liang C."/>
            <person name="Lipzen A."/>
            <person name="Lutzoni F."/>
            <person name="Magnuson J."/>
            <person name="Mondo S."/>
            <person name="Nolan M."/>
            <person name="Ohm R."/>
            <person name="Pangilinan J."/>
            <person name="Park H.-J."/>
            <person name="Ramirez L."/>
            <person name="Alfaro M."/>
            <person name="Sun H."/>
            <person name="Tritt A."/>
            <person name="Yoshinaga Y."/>
            <person name="Zwiers L.-H."/>
            <person name="Turgeon B."/>
            <person name="Goodwin S."/>
            <person name="Spatafora J."/>
            <person name="Crous P."/>
            <person name="Grigoriev I."/>
        </authorList>
    </citation>
    <scope>NUCLEOTIDE SEQUENCE</scope>
    <source>
        <strain evidence="2">CBS 183.55</strain>
    </source>
</reference>
<dbReference type="Proteomes" id="UP000800082">
    <property type="component" value="Unassembled WGS sequence"/>
</dbReference>
<dbReference type="InterPro" id="IPR053178">
    <property type="entry name" value="Osmoadaptation_assoc"/>
</dbReference>
<dbReference type="PANTHER" id="PTHR38111:SF2">
    <property type="entry name" value="FINGER DOMAIN PROTEIN, PUTATIVE (AFU_ORTHOLOGUE AFUA_1G01560)-RELATED"/>
    <property type="match status" value="1"/>
</dbReference>
<protein>
    <submittedName>
        <fullName evidence="2">Uncharacterized protein</fullName>
    </submittedName>
</protein>
<name>A0A6A5RF60_9PLEO</name>
<feature type="region of interest" description="Disordered" evidence="1">
    <location>
        <begin position="1"/>
        <end position="67"/>
    </location>
</feature>
<evidence type="ECO:0000313" key="3">
    <source>
        <dbReference type="Proteomes" id="UP000800082"/>
    </source>
</evidence>